<dbReference type="AlphaFoldDB" id="A0A9K3J9F8"/>
<evidence type="ECO:0000313" key="1">
    <source>
        <dbReference type="EMBL" id="KAF5810737.1"/>
    </source>
</evidence>
<name>A0A9K3J9F8_HELAN</name>
<protein>
    <submittedName>
        <fullName evidence="1">Uncharacterized protein</fullName>
    </submittedName>
</protein>
<accession>A0A9K3J9F8</accession>
<reference evidence="1" key="1">
    <citation type="journal article" date="2017" name="Nature">
        <title>The sunflower genome provides insights into oil metabolism, flowering and Asterid evolution.</title>
        <authorList>
            <person name="Badouin H."/>
            <person name="Gouzy J."/>
            <person name="Grassa C.J."/>
            <person name="Murat F."/>
            <person name="Staton S.E."/>
            <person name="Cottret L."/>
            <person name="Lelandais-Briere C."/>
            <person name="Owens G.L."/>
            <person name="Carrere S."/>
            <person name="Mayjonade B."/>
            <person name="Legrand L."/>
            <person name="Gill N."/>
            <person name="Kane N.C."/>
            <person name="Bowers J.E."/>
            <person name="Hubner S."/>
            <person name="Bellec A."/>
            <person name="Berard A."/>
            <person name="Berges H."/>
            <person name="Blanchet N."/>
            <person name="Boniface M.C."/>
            <person name="Brunel D."/>
            <person name="Catrice O."/>
            <person name="Chaidir N."/>
            <person name="Claudel C."/>
            <person name="Donnadieu C."/>
            <person name="Faraut T."/>
            <person name="Fievet G."/>
            <person name="Helmstetter N."/>
            <person name="King M."/>
            <person name="Knapp S.J."/>
            <person name="Lai Z."/>
            <person name="Le Paslier M.C."/>
            <person name="Lippi Y."/>
            <person name="Lorenzon L."/>
            <person name="Mandel J.R."/>
            <person name="Marage G."/>
            <person name="Marchand G."/>
            <person name="Marquand E."/>
            <person name="Bret-Mestries E."/>
            <person name="Morien E."/>
            <person name="Nambeesan S."/>
            <person name="Nguyen T."/>
            <person name="Pegot-Espagnet P."/>
            <person name="Pouilly N."/>
            <person name="Raftis F."/>
            <person name="Sallet E."/>
            <person name="Schiex T."/>
            <person name="Thomas J."/>
            <person name="Vandecasteele C."/>
            <person name="Vares D."/>
            <person name="Vear F."/>
            <person name="Vautrin S."/>
            <person name="Crespi M."/>
            <person name="Mangin B."/>
            <person name="Burke J.M."/>
            <person name="Salse J."/>
            <person name="Munos S."/>
            <person name="Vincourt P."/>
            <person name="Rieseberg L.H."/>
            <person name="Langlade N.B."/>
        </authorList>
    </citation>
    <scope>NUCLEOTIDE SEQUENCE</scope>
    <source>
        <tissue evidence="1">Leaves</tissue>
    </source>
</reference>
<sequence length="49" mass="5658">MRISGAIANRGSFWQFKDILSIPPSQWHRILKKKKSSPSSELWLGLHHS</sequence>
<dbReference type="EMBL" id="MNCJ02000319">
    <property type="protein sequence ID" value="KAF5810737.1"/>
    <property type="molecule type" value="Genomic_DNA"/>
</dbReference>
<dbReference type="Proteomes" id="UP000215914">
    <property type="component" value="Unassembled WGS sequence"/>
</dbReference>
<comment type="caution">
    <text evidence="1">The sequence shown here is derived from an EMBL/GenBank/DDBJ whole genome shotgun (WGS) entry which is preliminary data.</text>
</comment>
<evidence type="ECO:0000313" key="2">
    <source>
        <dbReference type="Proteomes" id="UP000215914"/>
    </source>
</evidence>
<organism evidence="1 2">
    <name type="scientific">Helianthus annuus</name>
    <name type="common">Common sunflower</name>
    <dbReference type="NCBI Taxonomy" id="4232"/>
    <lineage>
        <taxon>Eukaryota</taxon>
        <taxon>Viridiplantae</taxon>
        <taxon>Streptophyta</taxon>
        <taxon>Embryophyta</taxon>
        <taxon>Tracheophyta</taxon>
        <taxon>Spermatophyta</taxon>
        <taxon>Magnoliopsida</taxon>
        <taxon>eudicotyledons</taxon>
        <taxon>Gunneridae</taxon>
        <taxon>Pentapetalae</taxon>
        <taxon>asterids</taxon>
        <taxon>campanulids</taxon>
        <taxon>Asterales</taxon>
        <taxon>Asteraceae</taxon>
        <taxon>Asteroideae</taxon>
        <taxon>Heliantheae alliance</taxon>
        <taxon>Heliantheae</taxon>
        <taxon>Helianthus</taxon>
    </lineage>
</organism>
<proteinExistence type="predicted"/>
<keyword evidence="2" id="KW-1185">Reference proteome</keyword>
<reference evidence="1" key="2">
    <citation type="submission" date="2020-06" db="EMBL/GenBank/DDBJ databases">
        <title>Helianthus annuus Genome sequencing and assembly Release 2.</title>
        <authorList>
            <person name="Gouzy J."/>
            <person name="Langlade N."/>
            <person name="Munos S."/>
        </authorList>
    </citation>
    <scope>NUCLEOTIDE SEQUENCE</scope>
    <source>
        <tissue evidence="1">Leaves</tissue>
    </source>
</reference>
<dbReference type="Gramene" id="mRNA:HanXRQr2_Chr04g0173141">
    <property type="protein sequence ID" value="CDS:HanXRQr2_Chr04g0173141.1"/>
    <property type="gene ID" value="HanXRQr2_Chr04g0173141"/>
</dbReference>
<gene>
    <name evidence="1" type="ORF">HanXRQr2_Chr04g0173141</name>
</gene>